<evidence type="ECO:0000313" key="1">
    <source>
        <dbReference type="EMBL" id="MFD1343352.1"/>
    </source>
</evidence>
<comment type="caution">
    <text evidence="1">The sequence shown here is derived from an EMBL/GenBank/DDBJ whole genome shotgun (WGS) entry which is preliminary data.</text>
</comment>
<dbReference type="EMBL" id="JBHTMU010000023">
    <property type="protein sequence ID" value="MFD1343352.1"/>
    <property type="molecule type" value="Genomic_DNA"/>
</dbReference>
<dbReference type="RefSeq" id="WP_386804240.1">
    <property type="nucleotide sequence ID" value="NZ_JBHTMU010000023.1"/>
</dbReference>
<name>A0ABW3ZKN7_9RHOB</name>
<protein>
    <submittedName>
        <fullName evidence="1">Amidoligase family protein</fullName>
    </submittedName>
</protein>
<gene>
    <name evidence="1" type="ORF">ACFQ4E_13065</name>
</gene>
<evidence type="ECO:0000313" key="2">
    <source>
        <dbReference type="Proteomes" id="UP001597135"/>
    </source>
</evidence>
<dbReference type="InterPro" id="IPR022025">
    <property type="entry name" value="Amidoligase_2"/>
</dbReference>
<proteinExistence type="predicted"/>
<reference evidence="2" key="1">
    <citation type="journal article" date="2019" name="Int. J. Syst. Evol. Microbiol.">
        <title>The Global Catalogue of Microorganisms (GCM) 10K type strain sequencing project: providing services to taxonomists for standard genome sequencing and annotation.</title>
        <authorList>
            <consortium name="The Broad Institute Genomics Platform"/>
            <consortium name="The Broad Institute Genome Sequencing Center for Infectious Disease"/>
            <person name="Wu L."/>
            <person name="Ma J."/>
        </authorList>
    </citation>
    <scope>NUCLEOTIDE SEQUENCE [LARGE SCALE GENOMIC DNA]</scope>
    <source>
        <strain evidence="2">CCUG 62953</strain>
    </source>
</reference>
<sequence length="317" mass="35546">MTRKTPDLAPLPKPRTREGRLRRVGVEIEFGALQETRVAEIVQELFGGEVRRRSDKGLLVCDSTLGDIELYLDSQYLRDDGSKLEKSLHDLARSVVPVEIVTEPIEPAQIADLDRLVTRLRDEGATGTAAGVFLGFGVHFNPEVVAMDADEIVPVLHAFAFTENALREAMQIDFSRRVLPFVDPYPKALLDALATEEIGDLDDLMRVYLKNAPSRNHGLDMLCILAEHDADRVRNTLGDALVSARPTYHYRLPDCRIDEPGWSLALEWNRWVRVEEMAEDAELIADLRAGWRAHSAALTTRRADWVKRSAAMVGGLR</sequence>
<accession>A0ABW3ZKN7</accession>
<keyword evidence="2" id="KW-1185">Reference proteome</keyword>
<organism evidence="1 2">
    <name type="scientific">Litorisediminicola beolgyonensis</name>
    <dbReference type="NCBI Taxonomy" id="1173614"/>
    <lineage>
        <taxon>Bacteria</taxon>
        <taxon>Pseudomonadati</taxon>
        <taxon>Pseudomonadota</taxon>
        <taxon>Alphaproteobacteria</taxon>
        <taxon>Rhodobacterales</taxon>
        <taxon>Paracoccaceae</taxon>
        <taxon>Litorisediminicola</taxon>
    </lineage>
</organism>
<dbReference type="Proteomes" id="UP001597135">
    <property type="component" value="Unassembled WGS sequence"/>
</dbReference>
<dbReference type="Pfam" id="PF12224">
    <property type="entry name" value="Amidoligase_2"/>
    <property type="match status" value="1"/>
</dbReference>